<gene>
    <name evidence="3" type="ORF">ACEZDB_26135</name>
</gene>
<name>A0ABV6X759_9ACTN</name>
<accession>A0ABV6X759</accession>
<keyword evidence="2" id="KW-0812">Transmembrane</keyword>
<evidence type="ECO:0000313" key="3">
    <source>
        <dbReference type="EMBL" id="MFC1434133.1"/>
    </source>
</evidence>
<evidence type="ECO:0000256" key="1">
    <source>
        <dbReference type="SAM" id="MobiDB-lite"/>
    </source>
</evidence>
<feature type="region of interest" description="Disordered" evidence="1">
    <location>
        <begin position="437"/>
        <end position="473"/>
    </location>
</feature>
<evidence type="ECO:0008006" key="5">
    <source>
        <dbReference type="Google" id="ProtNLM"/>
    </source>
</evidence>
<feature type="transmembrane region" description="Helical" evidence="2">
    <location>
        <begin position="237"/>
        <end position="255"/>
    </location>
</feature>
<protein>
    <recommendedName>
        <fullName evidence="5">DUF4129 domain-containing protein</fullName>
    </recommendedName>
</protein>
<reference evidence="3 4" key="1">
    <citation type="submission" date="2024-09" db="EMBL/GenBank/DDBJ databases">
        <authorList>
            <person name="Lee S.D."/>
        </authorList>
    </citation>
    <scope>NUCLEOTIDE SEQUENCE [LARGE SCALE GENOMIC DNA]</scope>
    <source>
        <strain evidence="3 4">N1-3</strain>
    </source>
</reference>
<evidence type="ECO:0000313" key="4">
    <source>
        <dbReference type="Proteomes" id="UP001592530"/>
    </source>
</evidence>
<keyword evidence="2" id="KW-1133">Transmembrane helix</keyword>
<dbReference type="Proteomes" id="UP001592530">
    <property type="component" value="Unassembled WGS sequence"/>
</dbReference>
<feature type="compositionally biased region" description="Acidic residues" evidence="1">
    <location>
        <begin position="457"/>
        <end position="473"/>
    </location>
</feature>
<sequence>MNTNGTIGSGSAARYQAPVECRTGTGNVAFFDLEKRHGTAGTDPTDSRERAALMQAFTAANMALARAQEPLGTTATSMLGTFRATQTSIDAAERFALGDTSSEAQQQVDEVRKRHVGDGPESLRRPPKLWRRLLWPTMLASLSFDTMFVGTMMQRFFGLDWHQVGYYLAYFPGLGLALCLLAAGSMLAESIFRWRTRTSRASERPRLRLRRWGTAGDSDPAAVTEQRAEDGLPWPKAFGPVVFTLLLFAVIVVWSQMRAEYAVHQHLELAPYRNAVAIVTVVLSTAAVVVKVLAHNPFADRDEEARKSVDSADERLTLLVAGARERLAEHTAAWHRLRSSVELTAADAYRTVEEACAGIVEERARSGTAGQFTLPLTEAAWPWPQAKGDTGGTTARPPTAPALRLGLLRHFDELLDRYAPGQLEDRLEHIVRDLNSQFEHPGRPLRRPTAADAEPAQVEEEPAELGEPEEPAA</sequence>
<dbReference type="EMBL" id="JBHEZY010000012">
    <property type="protein sequence ID" value="MFC1434133.1"/>
    <property type="molecule type" value="Genomic_DNA"/>
</dbReference>
<proteinExistence type="predicted"/>
<feature type="transmembrane region" description="Helical" evidence="2">
    <location>
        <begin position="165"/>
        <end position="188"/>
    </location>
</feature>
<feature type="transmembrane region" description="Helical" evidence="2">
    <location>
        <begin position="133"/>
        <end position="153"/>
    </location>
</feature>
<organism evidence="3 4">
    <name type="scientific">Streptacidiphilus alkalitolerans</name>
    <dbReference type="NCBI Taxonomy" id="3342712"/>
    <lineage>
        <taxon>Bacteria</taxon>
        <taxon>Bacillati</taxon>
        <taxon>Actinomycetota</taxon>
        <taxon>Actinomycetes</taxon>
        <taxon>Kitasatosporales</taxon>
        <taxon>Streptomycetaceae</taxon>
        <taxon>Streptacidiphilus</taxon>
    </lineage>
</organism>
<comment type="caution">
    <text evidence="3">The sequence shown here is derived from an EMBL/GenBank/DDBJ whole genome shotgun (WGS) entry which is preliminary data.</text>
</comment>
<feature type="transmembrane region" description="Helical" evidence="2">
    <location>
        <begin position="275"/>
        <end position="294"/>
    </location>
</feature>
<dbReference type="RefSeq" id="WP_380556467.1">
    <property type="nucleotide sequence ID" value="NZ_JBHEZY010000012.1"/>
</dbReference>
<evidence type="ECO:0000256" key="2">
    <source>
        <dbReference type="SAM" id="Phobius"/>
    </source>
</evidence>
<keyword evidence="2" id="KW-0472">Membrane</keyword>